<dbReference type="CDD" id="cd02847">
    <property type="entry name" value="E_set_Chitobiase_C"/>
    <property type="match status" value="1"/>
</dbReference>
<dbReference type="PRINTS" id="PR00738">
    <property type="entry name" value="GLHYDRLASE20"/>
</dbReference>
<comment type="caution">
    <text evidence="9">The sequence shown here is derived from an EMBL/GenBank/DDBJ whole genome shotgun (WGS) entry which is preliminary data.</text>
</comment>
<dbReference type="InterPro" id="IPR029018">
    <property type="entry name" value="Hex-like_dom2"/>
</dbReference>
<dbReference type="EC" id="3.2.1.52" evidence="3"/>
<evidence type="ECO:0000256" key="5">
    <source>
        <dbReference type="ARBA" id="ARBA00023295"/>
    </source>
</evidence>
<dbReference type="RefSeq" id="WP_130855921.1">
    <property type="nucleotide sequence ID" value="NZ_JBHLWO010000002.1"/>
</dbReference>
<evidence type="ECO:0000256" key="1">
    <source>
        <dbReference type="ARBA" id="ARBA00001231"/>
    </source>
</evidence>
<organism evidence="9 10">
    <name type="scientific">Olivibacter oleidegradans</name>
    <dbReference type="NCBI Taxonomy" id="760123"/>
    <lineage>
        <taxon>Bacteria</taxon>
        <taxon>Pseudomonadati</taxon>
        <taxon>Bacteroidota</taxon>
        <taxon>Sphingobacteriia</taxon>
        <taxon>Sphingobacteriales</taxon>
        <taxon>Sphingobacteriaceae</taxon>
        <taxon>Olivibacter</taxon>
    </lineage>
</organism>
<keyword evidence="5" id="KW-0326">Glycosidase</keyword>
<evidence type="ECO:0000313" key="10">
    <source>
        <dbReference type="Proteomes" id="UP001589774"/>
    </source>
</evidence>
<sequence>MKINHQFLWLWLILFFACSNSKSITEESKPLKLKWKILESSSAKLTESESAFTIINTGKRSLKQGNWKLFFNMGSLRLSDSDTNHVEIAHINGDVFSIAPDSTFPEIRPGDSIVMQVLSRKIRNITDFPNGFYAVFNPDSTKGVSLSLALDTPKYIKKQEIALNAKIYEENTKIVSVDSMSIPPVFPTPESYYRKPGSFTFNEELKIYADSSILGEAEHLVELCKLLNCNAILTNSRNQATIRFEKKALNTPEAYELTITPHDISIYSGDPRGAFYAIQSIKTLIAPEYYKGTQKNISLPCVSIIDRPRFKHRAFQLDVGRNFQPKEQIFKLLDLMALYKLNVFHFHLVEDEGWRLEIPGLPELTEVGAFRGHTLNELDHLLPSYGSGPFKTNTAGSGYYSRKDYIDILRYAKSRHIRVIPEIETPGHARAAIKAMKARYEHFKAQGKEEEGRKYLLHDLEDHSDYRSVQGFNDNVINVALPSTYTFLEKVSDELINMHKEAGMPLQTIHFGGDEVPSGVWEQSPAVRKLMANDPTIKSVDDLWYYYFNKLQRFLSTKALYLSAWEEAGLRKVADGKGKKKMIVEQRFAKNNFHLDVWNNLAGNEDLAYKLANAGYQVVLTNVTNMYLDLAYNPSFYEIGQYWGGYVDLEKPFRFIPYNYYKNQVEDEKGRALPANHFVKMERLTKFGKDNIVGIQAPLWSEKIVNKDRLEYLLLPKLLGLAERAWAPDPSWAVDVEPKKAETSYLYAWSVFLNTVGKRELPRLDFYKGGFLYRIPTPGLKKIENTVYANVQLPGLIIRYTTDGTEPNEKSKVYSKPVSFQKGLKFRAFNVLGRGGRTVSW</sequence>
<dbReference type="Pfam" id="PF00728">
    <property type="entry name" value="Glyco_hydro_20"/>
    <property type="match status" value="1"/>
</dbReference>
<dbReference type="SUPFAM" id="SSF81296">
    <property type="entry name" value="E set domains"/>
    <property type="match status" value="1"/>
</dbReference>
<dbReference type="Gene3D" id="2.60.40.10">
    <property type="entry name" value="Immunoglobulins"/>
    <property type="match status" value="1"/>
</dbReference>
<keyword evidence="10" id="KW-1185">Reference proteome</keyword>
<dbReference type="Pfam" id="PF02838">
    <property type="entry name" value="Glyco_hydro_20b"/>
    <property type="match status" value="1"/>
</dbReference>
<dbReference type="InterPro" id="IPR015882">
    <property type="entry name" value="HEX_bac_N"/>
</dbReference>
<dbReference type="PROSITE" id="PS51257">
    <property type="entry name" value="PROKAR_LIPOPROTEIN"/>
    <property type="match status" value="1"/>
</dbReference>
<accession>A0ABV6HKR2</accession>
<dbReference type="EMBL" id="JBHLWO010000002">
    <property type="protein sequence ID" value="MFC0319472.1"/>
    <property type="molecule type" value="Genomic_DNA"/>
</dbReference>
<reference evidence="9 10" key="1">
    <citation type="submission" date="2024-09" db="EMBL/GenBank/DDBJ databases">
        <authorList>
            <person name="Sun Q."/>
            <person name="Mori K."/>
        </authorList>
    </citation>
    <scope>NUCLEOTIDE SEQUENCE [LARGE SCALE GENOMIC DNA]</scope>
    <source>
        <strain evidence="9 10">CCM 7765</strain>
    </source>
</reference>
<dbReference type="SUPFAM" id="SSF55545">
    <property type="entry name" value="beta-N-acetylhexosaminidase-like domain"/>
    <property type="match status" value="1"/>
</dbReference>
<dbReference type="InterPro" id="IPR012291">
    <property type="entry name" value="CBM2_carb-bd_dom_sf"/>
</dbReference>
<evidence type="ECO:0000256" key="2">
    <source>
        <dbReference type="ARBA" id="ARBA00006285"/>
    </source>
</evidence>
<keyword evidence="4" id="KW-0378">Hydrolase</keyword>
<evidence type="ECO:0000313" key="9">
    <source>
        <dbReference type="EMBL" id="MFC0319472.1"/>
    </source>
</evidence>
<feature type="domain" description="Chitobiase/beta-hexosaminidases N-terminal" evidence="8">
    <location>
        <begin position="29"/>
        <end position="191"/>
    </location>
</feature>
<proteinExistence type="inferred from homology"/>
<dbReference type="Pfam" id="PF03174">
    <property type="entry name" value="CHB_HEX_C"/>
    <property type="match status" value="1"/>
</dbReference>
<gene>
    <name evidence="9" type="ORF">ACFFI0_14220</name>
</gene>
<comment type="catalytic activity">
    <reaction evidence="1">
        <text>Hydrolysis of terminal non-reducing N-acetyl-D-hexosamine residues in N-acetyl-beta-D-hexosaminides.</text>
        <dbReference type="EC" id="3.2.1.52"/>
    </reaction>
</comment>
<dbReference type="InterPro" id="IPR025705">
    <property type="entry name" value="Beta_hexosaminidase_sua/sub"/>
</dbReference>
<dbReference type="InterPro" id="IPR014756">
    <property type="entry name" value="Ig_E-set"/>
</dbReference>
<dbReference type="InterPro" id="IPR013783">
    <property type="entry name" value="Ig-like_fold"/>
</dbReference>
<dbReference type="Proteomes" id="UP001589774">
    <property type="component" value="Unassembled WGS sequence"/>
</dbReference>
<dbReference type="Gene3D" id="2.60.40.290">
    <property type="match status" value="1"/>
</dbReference>
<dbReference type="InterPro" id="IPR017853">
    <property type="entry name" value="GH"/>
</dbReference>
<dbReference type="PANTHER" id="PTHR22600:SF57">
    <property type="entry name" value="BETA-N-ACETYLHEXOSAMINIDASE"/>
    <property type="match status" value="1"/>
</dbReference>
<evidence type="ECO:0000259" key="8">
    <source>
        <dbReference type="SMART" id="SM01081"/>
    </source>
</evidence>
<dbReference type="SUPFAM" id="SSF49384">
    <property type="entry name" value="Carbohydrate-binding domain"/>
    <property type="match status" value="1"/>
</dbReference>
<dbReference type="InterPro" id="IPR008965">
    <property type="entry name" value="CBM2/CBM3_carb-bd_dom_sf"/>
</dbReference>
<comment type="similarity">
    <text evidence="2">Belongs to the glycosyl hydrolase 20 family.</text>
</comment>
<dbReference type="SMART" id="SM01081">
    <property type="entry name" value="CHB_HEX"/>
    <property type="match status" value="1"/>
</dbReference>
<evidence type="ECO:0000256" key="7">
    <source>
        <dbReference type="ARBA" id="ARBA00033000"/>
    </source>
</evidence>
<protein>
    <recommendedName>
        <fullName evidence="3">beta-N-acetylhexosaminidase</fullName>
        <ecNumber evidence="3">3.2.1.52</ecNumber>
    </recommendedName>
    <alternativeName>
        <fullName evidence="6">Beta-N-acetylhexosaminidase</fullName>
    </alternativeName>
    <alternativeName>
        <fullName evidence="7">N-acetyl-beta-glucosaminidase</fullName>
    </alternativeName>
</protein>
<dbReference type="PANTHER" id="PTHR22600">
    <property type="entry name" value="BETA-HEXOSAMINIDASE"/>
    <property type="match status" value="1"/>
</dbReference>
<evidence type="ECO:0000256" key="6">
    <source>
        <dbReference type="ARBA" id="ARBA00030512"/>
    </source>
</evidence>
<evidence type="ECO:0000256" key="4">
    <source>
        <dbReference type="ARBA" id="ARBA00022801"/>
    </source>
</evidence>
<dbReference type="Gene3D" id="3.30.379.10">
    <property type="entry name" value="Chitobiase/beta-hexosaminidase domain 2-like"/>
    <property type="match status" value="1"/>
</dbReference>
<name>A0ABV6HKR2_9SPHI</name>
<evidence type="ECO:0000256" key="3">
    <source>
        <dbReference type="ARBA" id="ARBA00012663"/>
    </source>
</evidence>
<dbReference type="InterPro" id="IPR004867">
    <property type="entry name" value="CHB_C_dom"/>
</dbReference>
<dbReference type="SUPFAM" id="SSF51445">
    <property type="entry name" value="(Trans)glycosidases"/>
    <property type="match status" value="1"/>
</dbReference>
<dbReference type="InterPro" id="IPR004866">
    <property type="entry name" value="CHB/HEX_N_dom"/>
</dbReference>
<dbReference type="Gene3D" id="3.20.20.80">
    <property type="entry name" value="Glycosidases"/>
    <property type="match status" value="1"/>
</dbReference>
<dbReference type="InterPro" id="IPR015883">
    <property type="entry name" value="Glyco_hydro_20_cat"/>
</dbReference>